<dbReference type="Proteomes" id="UP000007463">
    <property type="component" value="Chromosome"/>
</dbReference>
<gene>
    <name evidence="1" type="ordered locus">Fluta_0979</name>
</gene>
<evidence type="ECO:0000313" key="2">
    <source>
        <dbReference type="Proteomes" id="UP000007463"/>
    </source>
</evidence>
<dbReference type="STRING" id="755732.Fluta_0979"/>
<dbReference type="KEGG" id="fte:Fluta_0979"/>
<dbReference type="AlphaFoldDB" id="F2I933"/>
<reference evidence="1 2" key="1">
    <citation type="journal article" date="2011" name="Stand. Genomic Sci.">
        <title>Complete genome sequence of the gliding freshwater bacterium Fluviicola taffensis type strain (RW262).</title>
        <authorList>
            <person name="Woyke T."/>
            <person name="Chertkov O."/>
            <person name="Lapidus A."/>
            <person name="Nolan M."/>
            <person name="Lucas S."/>
            <person name="Del Rio T.G."/>
            <person name="Tice H."/>
            <person name="Cheng J.F."/>
            <person name="Tapia R."/>
            <person name="Han C."/>
            <person name="Goodwin L."/>
            <person name="Pitluck S."/>
            <person name="Liolios K."/>
            <person name="Pagani I."/>
            <person name="Ivanova N."/>
            <person name="Huntemann M."/>
            <person name="Mavromatis K."/>
            <person name="Mikhailova N."/>
            <person name="Pati A."/>
            <person name="Chen A."/>
            <person name="Palaniappan K."/>
            <person name="Land M."/>
            <person name="Hauser L."/>
            <person name="Brambilla E.M."/>
            <person name="Rohde M."/>
            <person name="Mwirichia R."/>
            <person name="Sikorski J."/>
            <person name="Tindall B.J."/>
            <person name="Goker M."/>
            <person name="Bristow J."/>
            <person name="Eisen J.A."/>
            <person name="Markowitz V."/>
            <person name="Hugenholtz P."/>
            <person name="Klenk H.P."/>
            <person name="Kyrpides N.C."/>
        </authorList>
    </citation>
    <scope>NUCLEOTIDE SEQUENCE [LARGE SCALE GENOMIC DNA]</scope>
    <source>
        <strain evidence="2">DSM 16823 / RW262 / RW262</strain>
    </source>
</reference>
<reference evidence="2" key="2">
    <citation type="submission" date="2011-02" db="EMBL/GenBank/DDBJ databases">
        <title>The complete genome of Fluviicola taffensis DSM 16823.</title>
        <authorList>
            <consortium name="US DOE Joint Genome Institute (JGI-PGF)"/>
            <person name="Lucas S."/>
            <person name="Copeland A."/>
            <person name="Lapidus A."/>
            <person name="Bruce D."/>
            <person name="Goodwin L."/>
            <person name="Pitluck S."/>
            <person name="Kyrpides N."/>
            <person name="Mavromatis K."/>
            <person name="Ivanova N."/>
            <person name="Mikhailova N."/>
            <person name="Pagani I."/>
            <person name="Chertkov O."/>
            <person name="Detter J.C."/>
            <person name="Han C."/>
            <person name="Tapia R."/>
            <person name="Land M."/>
            <person name="Hauser L."/>
            <person name="Markowitz V."/>
            <person name="Cheng J.-F."/>
            <person name="Hugenholtz P."/>
            <person name="Woyke T."/>
            <person name="Wu D."/>
            <person name="Tindall B."/>
            <person name="Pomrenke H.G."/>
            <person name="Brambilla E."/>
            <person name="Klenk H.-P."/>
            <person name="Eisen J.A."/>
        </authorList>
    </citation>
    <scope>NUCLEOTIDE SEQUENCE [LARGE SCALE GENOMIC DNA]</scope>
    <source>
        <strain evidence="2">DSM 16823 / RW262 / RW262</strain>
    </source>
</reference>
<accession>F2I933</accession>
<proteinExistence type="predicted"/>
<dbReference type="RefSeq" id="WP_013685752.1">
    <property type="nucleotide sequence ID" value="NC_015321.1"/>
</dbReference>
<dbReference type="EMBL" id="CP002542">
    <property type="protein sequence ID" value="AEA42980.1"/>
    <property type="molecule type" value="Genomic_DNA"/>
</dbReference>
<sequence length="180" mass="20479" precursor="true">MKQQTQQLVPFVLTGIFTFLISLSFSQTPVTFKGQELIVPGKSAGKIKGLDYNPSEYESFYAIDKKNKSITFSNLQTFGLEENKDNQVDFETFTISFTDISTLFVPETPMLDPTSFGVPVYEVAISCNEFTECIPFQYNYRFSPSRELIKGTNNMSMKVYFVSEAEANAFIKELRKSLKL</sequence>
<protein>
    <submittedName>
        <fullName evidence="1">Uncharacterized protein</fullName>
    </submittedName>
</protein>
<name>F2I933_FLUTR</name>
<keyword evidence="2" id="KW-1185">Reference proteome</keyword>
<dbReference type="HOGENOM" id="CLU_1494125_0_0_10"/>
<evidence type="ECO:0000313" key="1">
    <source>
        <dbReference type="EMBL" id="AEA42980.1"/>
    </source>
</evidence>
<organism evidence="1 2">
    <name type="scientific">Fluviicola taffensis (strain DSM 16823 / NCIMB 13979 / RW262)</name>
    <dbReference type="NCBI Taxonomy" id="755732"/>
    <lineage>
        <taxon>Bacteria</taxon>
        <taxon>Pseudomonadati</taxon>
        <taxon>Bacteroidota</taxon>
        <taxon>Flavobacteriia</taxon>
        <taxon>Flavobacteriales</taxon>
        <taxon>Crocinitomicaceae</taxon>
        <taxon>Fluviicola</taxon>
    </lineage>
</organism>